<dbReference type="OrthoDB" id="6609151at2759"/>
<dbReference type="Proteomes" id="UP000887116">
    <property type="component" value="Unassembled WGS sequence"/>
</dbReference>
<keyword evidence="2" id="KW-1185">Reference proteome</keyword>
<accession>A0A8X6HMJ1</accession>
<proteinExistence type="predicted"/>
<dbReference type="EMBL" id="BMAO01016054">
    <property type="protein sequence ID" value="GFR05959.1"/>
    <property type="molecule type" value="Genomic_DNA"/>
</dbReference>
<reference evidence="1" key="1">
    <citation type="submission" date="2020-07" db="EMBL/GenBank/DDBJ databases">
        <title>Multicomponent nature underlies the extraordinary mechanical properties of spider dragline silk.</title>
        <authorList>
            <person name="Kono N."/>
            <person name="Nakamura H."/>
            <person name="Mori M."/>
            <person name="Yoshida Y."/>
            <person name="Ohtoshi R."/>
            <person name="Malay A.D."/>
            <person name="Moran D.A.P."/>
            <person name="Tomita M."/>
            <person name="Numata K."/>
            <person name="Arakawa K."/>
        </authorList>
    </citation>
    <scope>NUCLEOTIDE SEQUENCE</scope>
</reference>
<gene>
    <name evidence="1" type="primary">X975_02790</name>
    <name evidence="1" type="ORF">TNCT_449611</name>
</gene>
<sequence>MNAVVNSWIAYCEFKHRKTPLVFIVPLAEALMVSGKLNAQYQRCRGAGRPSKTSRSLLNVGDHLSVTKKNNKTVVHKCAQQKNESLTKIICTMCNVPLCIDRFKPNHS</sequence>
<evidence type="ECO:0000313" key="2">
    <source>
        <dbReference type="Proteomes" id="UP000887116"/>
    </source>
</evidence>
<dbReference type="AlphaFoldDB" id="A0A8X6HMJ1"/>
<evidence type="ECO:0000313" key="1">
    <source>
        <dbReference type="EMBL" id="GFR05959.1"/>
    </source>
</evidence>
<protein>
    <submittedName>
        <fullName evidence="1">PiggyBac transposable element-derived protein 4</fullName>
    </submittedName>
</protein>
<comment type="caution">
    <text evidence="1">The sequence shown here is derived from an EMBL/GenBank/DDBJ whole genome shotgun (WGS) entry which is preliminary data.</text>
</comment>
<organism evidence="1 2">
    <name type="scientific">Trichonephila clavata</name>
    <name type="common">Joro spider</name>
    <name type="synonym">Nephila clavata</name>
    <dbReference type="NCBI Taxonomy" id="2740835"/>
    <lineage>
        <taxon>Eukaryota</taxon>
        <taxon>Metazoa</taxon>
        <taxon>Ecdysozoa</taxon>
        <taxon>Arthropoda</taxon>
        <taxon>Chelicerata</taxon>
        <taxon>Arachnida</taxon>
        <taxon>Araneae</taxon>
        <taxon>Araneomorphae</taxon>
        <taxon>Entelegynae</taxon>
        <taxon>Araneoidea</taxon>
        <taxon>Nephilidae</taxon>
        <taxon>Trichonephila</taxon>
    </lineage>
</organism>
<name>A0A8X6HMJ1_TRICU</name>